<gene>
    <name evidence="1" type="ORF">F1609_30540</name>
</gene>
<dbReference type="Pfam" id="PF14136">
    <property type="entry name" value="DUF4303"/>
    <property type="match status" value="1"/>
</dbReference>
<name>A0ABX0MHT0_9BURK</name>
<comment type="caution">
    <text evidence="1">The sequence shown here is derived from an EMBL/GenBank/DDBJ whole genome shotgun (WGS) entry which is preliminary data.</text>
</comment>
<evidence type="ECO:0000313" key="1">
    <source>
        <dbReference type="EMBL" id="NHZ44463.1"/>
    </source>
</evidence>
<reference evidence="1 2" key="1">
    <citation type="submission" date="2019-09" db="EMBL/GenBank/DDBJ databases">
        <title>Taxonomy of Antarctic Massilia spp.: description of Massilia rubra sp. nov., Massilia aquatica sp. nov., Massilia mucilaginosa sp. nov., Massilia frigida sp. nov. isolated from streams, lakes and regoliths.</title>
        <authorList>
            <person name="Holochova P."/>
            <person name="Sedlacek I."/>
            <person name="Kralova S."/>
            <person name="Maslanova I."/>
            <person name="Busse H.-J."/>
            <person name="Stankova E."/>
            <person name="Vrbovska V."/>
            <person name="Kovarovic V."/>
            <person name="Bartak M."/>
            <person name="Svec P."/>
            <person name="Pantucek R."/>
        </authorList>
    </citation>
    <scope>NUCLEOTIDE SEQUENCE [LARGE SCALE GENOMIC DNA]</scope>
    <source>
        <strain evidence="1 2">CCM 8693</strain>
    </source>
</reference>
<dbReference type="EMBL" id="VVIW01000032">
    <property type="protein sequence ID" value="NHZ44463.1"/>
    <property type="molecule type" value="Genomic_DNA"/>
</dbReference>
<accession>A0ABX0MHT0</accession>
<evidence type="ECO:0000313" key="2">
    <source>
        <dbReference type="Proteomes" id="UP000819052"/>
    </source>
</evidence>
<dbReference type="RefSeq" id="WP_167081138.1">
    <property type="nucleotide sequence ID" value="NZ_VVIW01000032.1"/>
</dbReference>
<keyword evidence="2" id="KW-1185">Reference proteome</keyword>
<organism evidence="1 2">
    <name type="scientific">Massilia aquatica</name>
    <dbReference type="NCBI Taxonomy" id="2609000"/>
    <lineage>
        <taxon>Bacteria</taxon>
        <taxon>Pseudomonadati</taxon>
        <taxon>Pseudomonadota</taxon>
        <taxon>Betaproteobacteria</taxon>
        <taxon>Burkholderiales</taxon>
        <taxon>Oxalobacteraceae</taxon>
        <taxon>Telluria group</taxon>
        <taxon>Massilia</taxon>
    </lineage>
</organism>
<sequence length="249" mass="27000">MTTNWSLFHKHIGAKPRQFFEVRLLGNAVWHATGMAETWGTDGLDELASPAAAQARYAALCAEAEAAGFTLSRQLEIDLNRLDGALLAAEIRDGARAAFKAMRAAHPDQTMNGFALMSDESAMTIVPVANSEQALAEDGGGDDMRWAPQEWSFFEEGAYLDTAYRMILPYHRDIPNEVDIDALRAWVFGACADALRQLADEGEFGSGAGRDAVSVVFCVADGDCSDDVIEPLNSPASASRFAAYRATWK</sequence>
<dbReference type="Proteomes" id="UP000819052">
    <property type="component" value="Unassembled WGS sequence"/>
</dbReference>
<proteinExistence type="predicted"/>
<dbReference type="InterPro" id="IPR025409">
    <property type="entry name" value="DUF4303"/>
</dbReference>
<protein>
    <submittedName>
        <fullName evidence="1">DUF4303 domain-containing protein</fullName>
    </submittedName>
</protein>